<proteinExistence type="predicted"/>
<dbReference type="InterPro" id="IPR036477">
    <property type="entry name" value="Formyl_transf_N_sf"/>
</dbReference>
<dbReference type="EMBL" id="UINC01027682">
    <property type="protein sequence ID" value="SVB07347.1"/>
    <property type="molecule type" value="Genomic_DNA"/>
</dbReference>
<evidence type="ECO:0008006" key="2">
    <source>
        <dbReference type="Google" id="ProtNLM"/>
    </source>
</evidence>
<organism evidence="1">
    <name type="scientific">marine metagenome</name>
    <dbReference type="NCBI Taxonomy" id="408172"/>
    <lineage>
        <taxon>unclassified sequences</taxon>
        <taxon>metagenomes</taxon>
        <taxon>ecological metagenomes</taxon>
    </lineage>
</organism>
<feature type="non-terminal residue" evidence="1">
    <location>
        <position position="79"/>
    </location>
</feature>
<accession>A0A382B2A2</accession>
<gene>
    <name evidence="1" type="ORF">METZ01_LOCUS160201</name>
</gene>
<dbReference type="AlphaFoldDB" id="A0A382B2A2"/>
<dbReference type="SUPFAM" id="SSF53328">
    <property type="entry name" value="Formyltransferase"/>
    <property type="match status" value="1"/>
</dbReference>
<reference evidence="1" key="1">
    <citation type="submission" date="2018-05" db="EMBL/GenBank/DDBJ databases">
        <authorList>
            <person name="Lanie J.A."/>
            <person name="Ng W.-L."/>
            <person name="Kazmierczak K.M."/>
            <person name="Andrzejewski T.M."/>
            <person name="Davidsen T.M."/>
            <person name="Wayne K.J."/>
            <person name="Tettelin H."/>
            <person name="Glass J.I."/>
            <person name="Rusch D."/>
            <person name="Podicherti R."/>
            <person name="Tsui H.-C.T."/>
            <person name="Winkler M.E."/>
        </authorList>
    </citation>
    <scope>NUCLEOTIDE SEQUENCE</scope>
</reference>
<name>A0A382B2A2_9ZZZZ</name>
<evidence type="ECO:0000313" key="1">
    <source>
        <dbReference type="EMBL" id="SVB07347.1"/>
    </source>
</evidence>
<sequence length="79" mass="8883">MKVVFMGNPAFAVPSLEILTKSRHEVLGIVSNPPKPVGRRRNMMYTAVGEYAHQREMALLEPVSFHNETIISQLNSFKA</sequence>
<dbReference type="Gene3D" id="3.40.50.170">
    <property type="entry name" value="Formyl transferase, N-terminal domain"/>
    <property type="match status" value="1"/>
</dbReference>
<protein>
    <recommendedName>
        <fullName evidence="2">Methionyl-tRNA formyltransferase</fullName>
    </recommendedName>
</protein>